<evidence type="ECO:0000259" key="3">
    <source>
        <dbReference type="Pfam" id="PF16370"/>
    </source>
</evidence>
<name>A0AAE3LJB3_9BACT</name>
<comment type="caution">
    <text evidence="5">The sequence shown here is derived from an EMBL/GenBank/DDBJ whole genome shotgun (WGS) entry which is preliminary data.</text>
</comment>
<feature type="transmembrane region" description="Helical" evidence="1">
    <location>
        <begin position="6"/>
        <end position="24"/>
    </location>
</feature>
<feature type="domain" description="Calcineurin-like phosphoesterase C-terminal" evidence="3">
    <location>
        <begin position="333"/>
        <end position="484"/>
    </location>
</feature>
<reference evidence="5" key="1">
    <citation type="submission" date="2022-10" db="EMBL/GenBank/DDBJ databases">
        <authorList>
            <person name="Kim H.S."/>
            <person name="Kim J.-S."/>
            <person name="Suh M.K."/>
            <person name="Eom M.K."/>
            <person name="Lee J.-S."/>
        </authorList>
    </citation>
    <scope>NUCLEOTIDE SEQUENCE</scope>
    <source>
        <strain evidence="5">LIP-5</strain>
    </source>
</reference>
<dbReference type="Gene3D" id="3.60.21.10">
    <property type="match status" value="1"/>
</dbReference>
<feature type="domain" description="Calcineurin-like phosphoesterase" evidence="2">
    <location>
        <begin position="167"/>
        <end position="321"/>
    </location>
</feature>
<dbReference type="Proteomes" id="UP001209317">
    <property type="component" value="Unassembled WGS sequence"/>
</dbReference>
<dbReference type="Pfam" id="PF16371">
    <property type="entry name" value="MetallophosN"/>
    <property type="match status" value="1"/>
</dbReference>
<dbReference type="SUPFAM" id="SSF56300">
    <property type="entry name" value="Metallo-dependent phosphatases"/>
    <property type="match status" value="1"/>
</dbReference>
<evidence type="ECO:0000259" key="2">
    <source>
        <dbReference type="Pfam" id="PF00149"/>
    </source>
</evidence>
<evidence type="ECO:0000313" key="6">
    <source>
        <dbReference type="Proteomes" id="UP001209317"/>
    </source>
</evidence>
<keyword evidence="1" id="KW-0472">Membrane</keyword>
<dbReference type="Pfam" id="PF00149">
    <property type="entry name" value="Metallophos"/>
    <property type="match status" value="1"/>
</dbReference>
<accession>A0AAE3LJB3</accession>
<dbReference type="Pfam" id="PF16370">
    <property type="entry name" value="MetallophosC"/>
    <property type="match status" value="1"/>
</dbReference>
<evidence type="ECO:0000259" key="4">
    <source>
        <dbReference type="Pfam" id="PF16371"/>
    </source>
</evidence>
<dbReference type="PANTHER" id="PTHR43143">
    <property type="entry name" value="METALLOPHOSPHOESTERASE, CALCINEURIN SUPERFAMILY"/>
    <property type="match status" value="1"/>
</dbReference>
<sequence length="491" mass="55493">MNTPKNIIYWFILMLCIAFLPLACKPKSALIEKIPVQALPGMDLVGRVTINQKPASGVVVSDGYSVVSTDKNGVYQMKANENARFVFTSIPASAKIPMKNGLPEIYKPIYKNKQVARQDFHLEAATKFSKFHLLALADVQIANNTDLSLLKADIEKIREHTLALKDSGEVIGISLGDLVWDNMSYFPNYAEEIKKLKIPVFQVIGNHDHDLTESDDRKAIRHFENNFGPAYYSFNFGSNHFVVLDNVLYKGNKKYTGEITEAQLNWLKNDLEYVNKDQQIIVALHIPTSKRFSSFVSPNSQKLYSLLEGYKVKILSGHTHYNVVTTVNKNIQEYTIGAVCGAFWTGDICSDGSPRGFTVFKLKDNEVVNKYYKGTNHEKAYQIKVYEPGKAVSTGLKNDVIMNVFGWHTNWTVSVSEDNQTPVVLKNITEKDPDAFNTMNGKSLPVYRPFVEPHAKNDHMFHYRPSANWQQISVQAADPYGNIYKSVLKKK</sequence>
<protein>
    <submittedName>
        <fullName evidence="5">Calcineurin-like phosphoesterase family protein</fullName>
    </submittedName>
</protein>
<evidence type="ECO:0000313" key="5">
    <source>
        <dbReference type="EMBL" id="MCU7693224.1"/>
    </source>
</evidence>
<dbReference type="InterPro" id="IPR032285">
    <property type="entry name" value="Metallophos_N"/>
</dbReference>
<dbReference type="EMBL" id="JAOTPL010000002">
    <property type="protein sequence ID" value="MCU7693224.1"/>
    <property type="molecule type" value="Genomic_DNA"/>
</dbReference>
<dbReference type="InterPro" id="IPR004843">
    <property type="entry name" value="Calcineurin-like_PHP"/>
</dbReference>
<keyword evidence="1" id="KW-0812">Transmembrane</keyword>
<gene>
    <name evidence="5" type="ORF">OD355_01695</name>
</gene>
<dbReference type="AlphaFoldDB" id="A0AAE3LJB3"/>
<keyword evidence="1" id="KW-1133">Transmembrane helix</keyword>
<proteinExistence type="predicted"/>
<dbReference type="InterPro" id="IPR032288">
    <property type="entry name" value="Metallophos_C"/>
</dbReference>
<dbReference type="RefSeq" id="WP_263036712.1">
    <property type="nucleotide sequence ID" value="NZ_JAOTPL010000002.1"/>
</dbReference>
<organism evidence="5 6">
    <name type="scientific">Haoranjiania flava</name>
    <dbReference type="NCBI Taxonomy" id="1856322"/>
    <lineage>
        <taxon>Bacteria</taxon>
        <taxon>Pseudomonadati</taxon>
        <taxon>Bacteroidota</taxon>
        <taxon>Chitinophagia</taxon>
        <taxon>Chitinophagales</taxon>
        <taxon>Chitinophagaceae</taxon>
        <taxon>Haoranjiania</taxon>
    </lineage>
</organism>
<keyword evidence="6" id="KW-1185">Reference proteome</keyword>
<dbReference type="PANTHER" id="PTHR43143:SF1">
    <property type="entry name" value="SERINE_THREONINE-PROTEIN PHOSPHATASE CPPED1"/>
    <property type="match status" value="1"/>
</dbReference>
<feature type="domain" description="Calcineurin-like phosphoesterase N-terminal" evidence="4">
    <location>
        <begin position="46"/>
        <end position="122"/>
    </location>
</feature>
<dbReference type="GO" id="GO:0016787">
    <property type="term" value="F:hydrolase activity"/>
    <property type="evidence" value="ECO:0007669"/>
    <property type="project" value="InterPro"/>
</dbReference>
<dbReference type="InterPro" id="IPR029052">
    <property type="entry name" value="Metallo-depent_PP-like"/>
</dbReference>
<dbReference type="InterPro" id="IPR051918">
    <property type="entry name" value="STPP_CPPED1"/>
</dbReference>
<evidence type="ECO:0000256" key="1">
    <source>
        <dbReference type="SAM" id="Phobius"/>
    </source>
</evidence>